<reference evidence="1 2" key="1">
    <citation type="submission" date="2023-11" db="EMBL/GenBank/DDBJ databases">
        <title>Halocaridina rubra genome assembly.</title>
        <authorList>
            <person name="Smith C."/>
        </authorList>
    </citation>
    <scope>NUCLEOTIDE SEQUENCE [LARGE SCALE GENOMIC DNA]</scope>
    <source>
        <strain evidence="1">EP-1</strain>
        <tissue evidence="1">Whole</tissue>
    </source>
</reference>
<gene>
    <name evidence="1" type="ORF">SK128_021051</name>
</gene>
<evidence type="ECO:0000313" key="2">
    <source>
        <dbReference type="Proteomes" id="UP001381693"/>
    </source>
</evidence>
<dbReference type="EMBL" id="JAXCGZ010012147">
    <property type="protein sequence ID" value="KAK7073754.1"/>
    <property type="molecule type" value="Genomic_DNA"/>
</dbReference>
<accession>A0AAN8X6C4</accession>
<dbReference type="AlphaFoldDB" id="A0AAN8X6C4"/>
<keyword evidence="2" id="KW-1185">Reference proteome</keyword>
<name>A0AAN8X6C4_HALRR</name>
<organism evidence="1 2">
    <name type="scientific">Halocaridina rubra</name>
    <name type="common">Hawaiian red shrimp</name>
    <dbReference type="NCBI Taxonomy" id="373956"/>
    <lineage>
        <taxon>Eukaryota</taxon>
        <taxon>Metazoa</taxon>
        <taxon>Ecdysozoa</taxon>
        <taxon>Arthropoda</taxon>
        <taxon>Crustacea</taxon>
        <taxon>Multicrustacea</taxon>
        <taxon>Malacostraca</taxon>
        <taxon>Eumalacostraca</taxon>
        <taxon>Eucarida</taxon>
        <taxon>Decapoda</taxon>
        <taxon>Pleocyemata</taxon>
        <taxon>Caridea</taxon>
        <taxon>Atyoidea</taxon>
        <taxon>Atyidae</taxon>
        <taxon>Halocaridina</taxon>
    </lineage>
</organism>
<evidence type="ECO:0000313" key="1">
    <source>
        <dbReference type="EMBL" id="KAK7073754.1"/>
    </source>
</evidence>
<proteinExistence type="predicted"/>
<protein>
    <submittedName>
        <fullName evidence="1">Uncharacterized protein</fullName>
    </submittedName>
</protein>
<feature type="non-terminal residue" evidence="1">
    <location>
        <position position="74"/>
    </location>
</feature>
<comment type="caution">
    <text evidence="1">The sequence shown here is derived from an EMBL/GenBank/DDBJ whole genome shotgun (WGS) entry which is preliminary data.</text>
</comment>
<dbReference type="Proteomes" id="UP001381693">
    <property type="component" value="Unassembled WGS sequence"/>
</dbReference>
<sequence length="74" mass="8288">MFSGEKRFQSVTRIQIASSWLIGRTFVVKFQSIHELSRSDNDGTTFSGIIDILLYSGGIRKKKSTDSEIMDLGS</sequence>